<evidence type="ECO:0000256" key="2">
    <source>
        <dbReference type="ARBA" id="ARBA00022980"/>
    </source>
</evidence>
<dbReference type="Pfam" id="PF00575">
    <property type="entry name" value="S1"/>
    <property type="match status" value="3"/>
</dbReference>
<dbReference type="GO" id="GO:1990904">
    <property type="term" value="C:ribonucleoprotein complex"/>
    <property type="evidence" value="ECO:0007669"/>
    <property type="project" value="UniProtKB-KW"/>
</dbReference>
<dbReference type="PANTHER" id="PTHR10724:SF7">
    <property type="entry name" value="SMALL RIBOSOMAL SUBUNIT PROTEIN BS1C"/>
    <property type="match status" value="1"/>
</dbReference>
<dbReference type="GO" id="GO:0006412">
    <property type="term" value="P:translation"/>
    <property type="evidence" value="ECO:0007669"/>
    <property type="project" value="TreeGrafter"/>
</dbReference>
<dbReference type="Gene3D" id="2.40.50.140">
    <property type="entry name" value="Nucleic acid-binding proteins"/>
    <property type="match status" value="4"/>
</dbReference>
<comment type="similarity">
    <text evidence="1">Belongs to the bacterial ribosomal protein bS1 family.</text>
</comment>
<feature type="domain" description="S1 motif" evidence="5">
    <location>
        <begin position="310"/>
        <end position="379"/>
    </location>
</feature>
<dbReference type="PROSITE" id="PS50126">
    <property type="entry name" value="S1"/>
    <property type="match status" value="4"/>
</dbReference>
<dbReference type="GO" id="GO:0003735">
    <property type="term" value="F:structural constituent of ribosome"/>
    <property type="evidence" value="ECO:0007669"/>
    <property type="project" value="TreeGrafter"/>
</dbReference>
<evidence type="ECO:0000256" key="4">
    <source>
        <dbReference type="SAM" id="SignalP"/>
    </source>
</evidence>
<feature type="signal peptide" evidence="4">
    <location>
        <begin position="1"/>
        <end position="31"/>
    </location>
</feature>
<protein>
    <recommendedName>
        <fullName evidence="5">S1 motif domain-containing protein</fullName>
    </recommendedName>
</protein>
<dbReference type="GO" id="GO:0005840">
    <property type="term" value="C:ribosome"/>
    <property type="evidence" value="ECO:0007669"/>
    <property type="project" value="UniProtKB-KW"/>
</dbReference>
<feature type="chain" id="PRO_5032522316" description="S1 motif domain-containing protein" evidence="4">
    <location>
        <begin position="32"/>
        <end position="379"/>
    </location>
</feature>
<dbReference type="SMART" id="SM00316">
    <property type="entry name" value="S1"/>
    <property type="match status" value="4"/>
</dbReference>
<evidence type="ECO:0000313" key="6">
    <source>
        <dbReference type="EMBL" id="CAE8703450.1"/>
    </source>
</evidence>
<feature type="domain" description="S1 motif" evidence="5">
    <location>
        <begin position="157"/>
        <end position="214"/>
    </location>
</feature>
<dbReference type="Proteomes" id="UP000626109">
    <property type="component" value="Unassembled WGS sequence"/>
</dbReference>
<dbReference type="InterPro" id="IPR012340">
    <property type="entry name" value="NA-bd_OB-fold"/>
</dbReference>
<evidence type="ECO:0000259" key="5">
    <source>
        <dbReference type="PROSITE" id="PS50126"/>
    </source>
</evidence>
<dbReference type="InterPro" id="IPR003029">
    <property type="entry name" value="S1_domain"/>
</dbReference>
<dbReference type="SUPFAM" id="SSF50249">
    <property type="entry name" value="Nucleic acid-binding proteins"/>
    <property type="match status" value="4"/>
</dbReference>
<organism evidence="6 7">
    <name type="scientific">Polarella glacialis</name>
    <name type="common">Dinoflagellate</name>
    <dbReference type="NCBI Taxonomy" id="89957"/>
    <lineage>
        <taxon>Eukaryota</taxon>
        <taxon>Sar</taxon>
        <taxon>Alveolata</taxon>
        <taxon>Dinophyceae</taxon>
        <taxon>Suessiales</taxon>
        <taxon>Suessiaceae</taxon>
        <taxon>Polarella</taxon>
    </lineage>
</organism>
<evidence type="ECO:0000256" key="3">
    <source>
        <dbReference type="ARBA" id="ARBA00023274"/>
    </source>
</evidence>
<evidence type="ECO:0000313" key="7">
    <source>
        <dbReference type="Proteomes" id="UP000626109"/>
    </source>
</evidence>
<sequence>MRSRRRLLANSASATRSCVVLVALALGACYAPDILNFAGGSPCEHVHRRSQHLVRPAAAGAEGSLRKMEDLCTGEELTGTVTKLKTAGATLDLGAGMQGFLHVRNLGEGQVEKASDFMAVGDTLQVRVFRIRKGEVDVALADSAAFQKRLFSDFAIGEQLQGTVVGVSKVGVFLDVGAVNAAFLAPENVLDFSMSALPELFKKGQKLVVKVAAIAPMIGCPKDLCTGEEFTGTVTKVSKAGATLDMGTEGTGFLHCNKLGKGIVVKASDFISVGDTFQVRVLRVYQGQVDVALGDFAAFKKRSISDFAIGEEIQGTVVGTSKGAVFVDIGAMTDAILPSGNILDFDASTQALPDLFKQGQELAVKVAVKSPQRLEVSMK</sequence>
<comment type="caution">
    <text evidence="6">The sequence shown here is derived from an EMBL/GenBank/DDBJ whole genome shotgun (WGS) entry which is preliminary data.</text>
</comment>
<dbReference type="PANTHER" id="PTHR10724">
    <property type="entry name" value="30S RIBOSOMAL PROTEIN S1"/>
    <property type="match status" value="1"/>
</dbReference>
<proteinExistence type="inferred from homology"/>
<feature type="domain" description="S1 motif" evidence="5">
    <location>
        <begin position="74"/>
        <end position="143"/>
    </location>
</feature>
<name>A0A813KGV2_POLGL</name>
<reference evidence="6" key="1">
    <citation type="submission" date="2021-02" db="EMBL/GenBank/DDBJ databases">
        <authorList>
            <person name="Dougan E. K."/>
            <person name="Rhodes N."/>
            <person name="Thang M."/>
            <person name="Chan C."/>
        </authorList>
    </citation>
    <scope>NUCLEOTIDE SEQUENCE</scope>
</reference>
<dbReference type="EMBL" id="CAJNNW010030433">
    <property type="protein sequence ID" value="CAE8703450.1"/>
    <property type="molecule type" value="Genomic_DNA"/>
</dbReference>
<evidence type="ECO:0000256" key="1">
    <source>
        <dbReference type="ARBA" id="ARBA00006767"/>
    </source>
</evidence>
<dbReference type="AlphaFoldDB" id="A0A813KGV2"/>
<keyword evidence="2" id="KW-0689">Ribosomal protein</keyword>
<feature type="domain" description="S1 motif" evidence="5">
    <location>
        <begin position="227"/>
        <end position="294"/>
    </location>
</feature>
<gene>
    <name evidence="6" type="ORF">PGLA2088_LOCUS32834</name>
</gene>
<accession>A0A813KGV2</accession>
<keyword evidence="4" id="KW-0732">Signal</keyword>
<dbReference type="PROSITE" id="PS51257">
    <property type="entry name" value="PROKAR_LIPOPROTEIN"/>
    <property type="match status" value="1"/>
</dbReference>
<keyword evidence="3" id="KW-0687">Ribonucleoprotein</keyword>
<dbReference type="InterPro" id="IPR050437">
    <property type="entry name" value="Ribos_protein_bS1-like"/>
</dbReference>
<dbReference type="GO" id="GO:0003729">
    <property type="term" value="F:mRNA binding"/>
    <property type="evidence" value="ECO:0007669"/>
    <property type="project" value="TreeGrafter"/>
</dbReference>